<reference evidence="2" key="1">
    <citation type="journal article" date="2019" name="Int. J. Syst. Evol. Microbiol.">
        <title>The Global Catalogue of Microorganisms (GCM) 10K type strain sequencing project: providing services to taxonomists for standard genome sequencing and annotation.</title>
        <authorList>
            <consortium name="The Broad Institute Genomics Platform"/>
            <consortium name="The Broad Institute Genome Sequencing Center for Infectious Disease"/>
            <person name="Wu L."/>
            <person name="Ma J."/>
        </authorList>
    </citation>
    <scope>NUCLEOTIDE SEQUENCE [LARGE SCALE GENOMIC DNA]</scope>
    <source>
        <strain evidence="2">JCM 17316</strain>
    </source>
</reference>
<proteinExistence type="predicted"/>
<keyword evidence="2" id="KW-1185">Reference proteome</keyword>
<dbReference type="EMBL" id="BAABDO010000121">
    <property type="protein sequence ID" value="GAA4154366.1"/>
    <property type="molecule type" value="Genomic_DNA"/>
</dbReference>
<gene>
    <name evidence="1" type="ORF">GCM10022416_54040</name>
</gene>
<organism evidence="1 2">
    <name type="scientific">Actinomadura keratinilytica</name>
    <dbReference type="NCBI Taxonomy" id="547461"/>
    <lineage>
        <taxon>Bacteria</taxon>
        <taxon>Bacillati</taxon>
        <taxon>Actinomycetota</taxon>
        <taxon>Actinomycetes</taxon>
        <taxon>Streptosporangiales</taxon>
        <taxon>Thermomonosporaceae</taxon>
        <taxon>Actinomadura</taxon>
    </lineage>
</organism>
<comment type="caution">
    <text evidence="1">The sequence shown here is derived from an EMBL/GenBank/DDBJ whole genome shotgun (WGS) entry which is preliminary data.</text>
</comment>
<sequence>MAVVWPTVDAWAAGVSTAAPLSARPEMPRTTPVRMFFRMSPPIWVFDRDEILRNSLHLAEKRLSRAISDKYLQISKKKQDYIKAITSYKSDV</sequence>
<accession>A0ABP7ZEE1</accession>
<name>A0ABP7ZEE1_9ACTN</name>
<protein>
    <submittedName>
        <fullName evidence="1">Uncharacterized protein</fullName>
    </submittedName>
</protein>
<dbReference type="Proteomes" id="UP001500266">
    <property type="component" value="Unassembled WGS sequence"/>
</dbReference>
<evidence type="ECO:0000313" key="2">
    <source>
        <dbReference type="Proteomes" id="UP001500266"/>
    </source>
</evidence>
<evidence type="ECO:0000313" key="1">
    <source>
        <dbReference type="EMBL" id="GAA4154366.1"/>
    </source>
</evidence>